<evidence type="ECO:0000313" key="3">
    <source>
        <dbReference type="EMBL" id="MCI94054.1"/>
    </source>
</evidence>
<keyword evidence="4" id="KW-1185">Reference proteome</keyword>
<dbReference type="AlphaFoldDB" id="A0A392W058"/>
<dbReference type="InterPro" id="IPR017853">
    <property type="entry name" value="GH"/>
</dbReference>
<reference evidence="3 4" key="1">
    <citation type="journal article" date="2018" name="Front. Plant Sci.">
        <title>Red Clover (Trifolium pratense) and Zigzag Clover (T. medium) - A Picture of Genomic Similarities and Differences.</title>
        <authorList>
            <person name="Dluhosova J."/>
            <person name="Istvanek J."/>
            <person name="Nedelnik J."/>
            <person name="Repkova J."/>
        </authorList>
    </citation>
    <scope>NUCLEOTIDE SEQUENCE [LARGE SCALE GENOMIC DNA]</scope>
    <source>
        <strain evidence="4">cv. 10/8</strain>
        <tissue evidence="3">Leaf</tissue>
    </source>
</reference>
<evidence type="ECO:0000313" key="4">
    <source>
        <dbReference type="Proteomes" id="UP000265520"/>
    </source>
</evidence>
<dbReference type="Gene3D" id="3.20.20.80">
    <property type="entry name" value="Glycosidases"/>
    <property type="match status" value="1"/>
</dbReference>
<protein>
    <submittedName>
        <fullName evidence="3">Beta-glucosidase 12-like</fullName>
    </submittedName>
</protein>
<dbReference type="GO" id="GO:0008422">
    <property type="term" value="F:beta-glucosidase activity"/>
    <property type="evidence" value="ECO:0007669"/>
    <property type="project" value="TreeGrafter"/>
</dbReference>
<dbReference type="SUPFAM" id="SSF51445">
    <property type="entry name" value="(Trans)glycosidases"/>
    <property type="match status" value="1"/>
</dbReference>
<proteinExistence type="inferred from homology"/>
<evidence type="ECO:0000256" key="1">
    <source>
        <dbReference type="ARBA" id="ARBA00010838"/>
    </source>
</evidence>
<accession>A0A392W058</accession>
<name>A0A392W058_9FABA</name>
<evidence type="ECO:0000256" key="2">
    <source>
        <dbReference type="RuleBase" id="RU003690"/>
    </source>
</evidence>
<feature type="non-terminal residue" evidence="3">
    <location>
        <position position="1"/>
    </location>
</feature>
<dbReference type="GO" id="GO:0005975">
    <property type="term" value="P:carbohydrate metabolic process"/>
    <property type="evidence" value="ECO:0007669"/>
    <property type="project" value="InterPro"/>
</dbReference>
<dbReference type="PANTHER" id="PTHR10353:SF237">
    <property type="entry name" value="BETA-GLUCOSIDASE 12-RELATED"/>
    <property type="match status" value="1"/>
</dbReference>
<dbReference type="EMBL" id="LXQA011345884">
    <property type="protein sequence ID" value="MCI94054.1"/>
    <property type="molecule type" value="Genomic_DNA"/>
</dbReference>
<organism evidence="3 4">
    <name type="scientific">Trifolium medium</name>
    <dbReference type="NCBI Taxonomy" id="97028"/>
    <lineage>
        <taxon>Eukaryota</taxon>
        <taxon>Viridiplantae</taxon>
        <taxon>Streptophyta</taxon>
        <taxon>Embryophyta</taxon>
        <taxon>Tracheophyta</taxon>
        <taxon>Spermatophyta</taxon>
        <taxon>Magnoliopsida</taxon>
        <taxon>eudicotyledons</taxon>
        <taxon>Gunneridae</taxon>
        <taxon>Pentapetalae</taxon>
        <taxon>rosids</taxon>
        <taxon>fabids</taxon>
        <taxon>Fabales</taxon>
        <taxon>Fabaceae</taxon>
        <taxon>Papilionoideae</taxon>
        <taxon>50 kb inversion clade</taxon>
        <taxon>NPAAA clade</taxon>
        <taxon>Hologalegina</taxon>
        <taxon>IRL clade</taxon>
        <taxon>Trifolieae</taxon>
        <taxon>Trifolium</taxon>
    </lineage>
</organism>
<comment type="similarity">
    <text evidence="1 2">Belongs to the glycosyl hydrolase 1 family.</text>
</comment>
<sequence>QGYGSGSSPPMRCSKWVANCIAGDSSTEPYVVTHHLILSHAAAAKVYREKFQVTA</sequence>
<dbReference type="Proteomes" id="UP000265520">
    <property type="component" value="Unassembled WGS sequence"/>
</dbReference>
<dbReference type="InterPro" id="IPR001360">
    <property type="entry name" value="Glyco_hydro_1"/>
</dbReference>
<comment type="caution">
    <text evidence="3">The sequence shown here is derived from an EMBL/GenBank/DDBJ whole genome shotgun (WGS) entry which is preliminary data.</text>
</comment>
<dbReference type="PANTHER" id="PTHR10353">
    <property type="entry name" value="GLYCOSYL HYDROLASE"/>
    <property type="match status" value="1"/>
</dbReference>